<sequence length="79" mass="9085">MLLAVLIHTWVWAAPVNINTASRERLDEELSGIGSVLADRIVRYREAHGPFRSPDEIQNVPYIGVKTFEKNRQRIQVQD</sequence>
<gene>
    <name evidence="1" type="ORF">ATO7_06570</name>
</gene>
<dbReference type="Proteomes" id="UP000192342">
    <property type="component" value="Unassembled WGS sequence"/>
</dbReference>
<dbReference type="InterPro" id="IPR004509">
    <property type="entry name" value="Competence_ComEA_HhH"/>
</dbReference>
<accession>A0A1Y1SIM1</accession>
<organism evidence="1 2">
    <name type="scientific">Oceanococcus atlanticus</name>
    <dbReference type="NCBI Taxonomy" id="1317117"/>
    <lineage>
        <taxon>Bacteria</taxon>
        <taxon>Pseudomonadati</taxon>
        <taxon>Pseudomonadota</taxon>
        <taxon>Gammaproteobacteria</taxon>
        <taxon>Chromatiales</taxon>
        <taxon>Oceanococcaceae</taxon>
        <taxon>Oceanococcus</taxon>
    </lineage>
</organism>
<dbReference type="STRING" id="1317117.ATO7_06570"/>
<evidence type="ECO:0000313" key="1">
    <source>
        <dbReference type="EMBL" id="ORE89523.1"/>
    </source>
</evidence>
<dbReference type="EMBL" id="AQQV01000001">
    <property type="protein sequence ID" value="ORE89523.1"/>
    <property type="molecule type" value="Genomic_DNA"/>
</dbReference>
<dbReference type="PANTHER" id="PTHR21180">
    <property type="entry name" value="ENDONUCLEASE/EXONUCLEASE/PHOSPHATASE FAMILY DOMAIN-CONTAINING PROTEIN 1"/>
    <property type="match status" value="1"/>
</dbReference>
<dbReference type="Pfam" id="PF12836">
    <property type="entry name" value="HHH_3"/>
    <property type="match status" value="1"/>
</dbReference>
<dbReference type="GO" id="GO:0015628">
    <property type="term" value="P:protein secretion by the type II secretion system"/>
    <property type="evidence" value="ECO:0007669"/>
    <property type="project" value="TreeGrafter"/>
</dbReference>
<protein>
    <submittedName>
        <fullName evidence="1">Putative comE operon protein 1</fullName>
    </submittedName>
</protein>
<evidence type="ECO:0000313" key="2">
    <source>
        <dbReference type="Proteomes" id="UP000192342"/>
    </source>
</evidence>
<name>A0A1Y1SIM1_9GAMM</name>
<dbReference type="Gene3D" id="1.10.150.280">
    <property type="entry name" value="AF1531-like domain"/>
    <property type="match status" value="1"/>
</dbReference>
<comment type="caution">
    <text evidence="1">The sequence shown here is derived from an EMBL/GenBank/DDBJ whole genome shotgun (WGS) entry which is preliminary data.</text>
</comment>
<dbReference type="InterPro" id="IPR010994">
    <property type="entry name" value="RuvA_2-like"/>
</dbReference>
<dbReference type="GO" id="GO:0015627">
    <property type="term" value="C:type II protein secretion system complex"/>
    <property type="evidence" value="ECO:0007669"/>
    <property type="project" value="TreeGrafter"/>
</dbReference>
<dbReference type="PANTHER" id="PTHR21180:SF32">
    <property type="entry name" value="ENDONUCLEASE_EXONUCLEASE_PHOSPHATASE FAMILY DOMAIN-CONTAINING PROTEIN 1"/>
    <property type="match status" value="1"/>
</dbReference>
<dbReference type="SUPFAM" id="SSF47781">
    <property type="entry name" value="RuvA domain 2-like"/>
    <property type="match status" value="1"/>
</dbReference>
<dbReference type="InterPro" id="IPR051675">
    <property type="entry name" value="Endo/Exo/Phosphatase_dom_1"/>
</dbReference>
<dbReference type="AlphaFoldDB" id="A0A1Y1SIM1"/>
<proteinExistence type="predicted"/>
<reference evidence="1 2" key="1">
    <citation type="submission" date="2013-04" db="EMBL/GenBank/DDBJ databases">
        <title>Oceanococcus atlanticus 22II-S10r2 Genome Sequencing.</title>
        <authorList>
            <person name="Lai Q."/>
            <person name="Li G."/>
            <person name="Shao Z."/>
        </authorList>
    </citation>
    <scope>NUCLEOTIDE SEQUENCE [LARGE SCALE GENOMIC DNA]</scope>
    <source>
        <strain evidence="1 2">22II-S10r2</strain>
    </source>
</reference>
<keyword evidence="2" id="KW-1185">Reference proteome</keyword>
<dbReference type="NCBIfam" id="TIGR00426">
    <property type="entry name" value="competence protein ComEA helix-hairpin-helix repeat region"/>
    <property type="match status" value="1"/>
</dbReference>